<name>A0AAW1KCC8_SAPOF</name>
<keyword evidence="3" id="KW-1185">Reference proteome</keyword>
<evidence type="ECO:0000256" key="1">
    <source>
        <dbReference type="SAM" id="MobiDB-lite"/>
    </source>
</evidence>
<reference evidence="2" key="1">
    <citation type="submission" date="2024-03" db="EMBL/GenBank/DDBJ databases">
        <title>WGS assembly of Saponaria officinalis var. Norfolk2.</title>
        <authorList>
            <person name="Jenkins J."/>
            <person name="Shu S."/>
            <person name="Grimwood J."/>
            <person name="Barry K."/>
            <person name="Goodstein D."/>
            <person name="Schmutz J."/>
            <person name="Leebens-Mack J."/>
            <person name="Osbourn A."/>
        </authorList>
    </citation>
    <scope>NUCLEOTIDE SEQUENCE [LARGE SCALE GENOMIC DNA]</scope>
    <source>
        <strain evidence="2">JIC</strain>
    </source>
</reference>
<accession>A0AAW1KCC8</accession>
<feature type="region of interest" description="Disordered" evidence="1">
    <location>
        <begin position="18"/>
        <end position="38"/>
    </location>
</feature>
<dbReference type="EMBL" id="JBDFQZ010000006">
    <property type="protein sequence ID" value="KAK9714845.1"/>
    <property type="molecule type" value="Genomic_DNA"/>
</dbReference>
<dbReference type="AlphaFoldDB" id="A0AAW1KCC8"/>
<protein>
    <submittedName>
        <fullName evidence="2">Uncharacterized protein</fullName>
    </submittedName>
</protein>
<evidence type="ECO:0000313" key="2">
    <source>
        <dbReference type="EMBL" id="KAK9714845.1"/>
    </source>
</evidence>
<evidence type="ECO:0000313" key="3">
    <source>
        <dbReference type="Proteomes" id="UP001443914"/>
    </source>
</evidence>
<organism evidence="2 3">
    <name type="scientific">Saponaria officinalis</name>
    <name type="common">Common soapwort</name>
    <name type="synonym">Lychnis saponaria</name>
    <dbReference type="NCBI Taxonomy" id="3572"/>
    <lineage>
        <taxon>Eukaryota</taxon>
        <taxon>Viridiplantae</taxon>
        <taxon>Streptophyta</taxon>
        <taxon>Embryophyta</taxon>
        <taxon>Tracheophyta</taxon>
        <taxon>Spermatophyta</taxon>
        <taxon>Magnoliopsida</taxon>
        <taxon>eudicotyledons</taxon>
        <taxon>Gunneridae</taxon>
        <taxon>Pentapetalae</taxon>
        <taxon>Caryophyllales</taxon>
        <taxon>Caryophyllaceae</taxon>
        <taxon>Caryophylleae</taxon>
        <taxon>Saponaria</taxon>
    </lineage>
</organism>
<gene>
    <name evidence="2" type="ORF">RND81_06G124400</name>
</gene>
<sequence length="108" mass="12223">MSSYFQLIVPLTTSIHRAPWVSNSDPPPPLPTPRSHSTVADHCYYSKSTASHHNHTTPTDIPSVMNNVVNTFPPQNINNRYLIINFHCCRCCGFSKIKPGFQKIHCFI</sequence>
<comment type="caution">
    <text evidence="2">The sequence shown here is derived from an EMBL/GenBank/DDBJ whole genome shotgun (WGS) entry which is preliminary data.</text>
</comment>
<proteinExistence type="predicted"/>
<dbReference type="Proteomes" id="UP001443914">
    <property type="component" value="Unassembled WGS sequence"/>
</dbReference>